<dbReference type="AlphaFoldDB" id="A0A0G1M786"/>
<accession>A0A0G1M786</accession>
<keyword evidence="1" id="KW-0812">Transmembrane</keyword>
<reference evidence="2 3" key="1">
    <citation type="journal article" date="2015" name="Nature">
        <title>rRNA introns, odd ribosomes, and small enigmatic genomes across a large radiation of phyla.</title>
        <authorList>
            <person name="Brown C.T."/>
            <person name="Hug L.A."/>
            <person name="Thomas B.C."/>
            <person name="Sharon I."/>
            <person name="Castelle C.J."/>
            <person name="Singh A."/>
            <person name="Wilkins M.J."/>
            <person name="Williams K.H."/>
            <person name="Banfield J.F."/>
        </authorList>
    </citation>
    <scope>NUCLEOTIDE SEQUENCE [LARGE SCALE GENOMIC DNA]</scope>
</reference>
<name>A0A0G1M786_9BACT</name>
<sequence length="207" mass="23390">MANRVKKRLLLEKGVTLTELLIIVAIIAFLALLAFWAYRTQVFKGFDARRKTDIYQIKVAVEEYEKDNDCYPPPQLVVCNPGTGLRPYLDYIPCDPRSGASYYYDYDDEDFSCPKWFRLYTPLENLKDADYMGLIGPDGSYNYYSGSPNAPIPGYQGGSDFYGCRSGVCVPILWDPNRPGPECDPNYQNAACYGQCGSPGTECQPWE</sequence>
<keyword evidence="1" id="KW-0472">Membrane</keyword>
<evidence type="ECO:0000313" key="3">
    <source>
        <dbReference type="Proteomes" id="UP000034086"/>
    </source>
</evidence>
<evidence type="ECO:0000256" key="1">
    <source>
        <dbReference type="SAM" id="Phobius"/>
    </source>
</evidence>
<dbReference type="InterPro" id="IPR045584">
    <property type="entry name" value="Pilin-like"/>
</dbReference>
<protein>
    <submittedName>
        <fullName evidence="2">Type II secretion system pseudopilin OxpG</fullName>
    </submittedName>
</protein>
<dbReference type="SUPFAM" id="SSF54523">
    <property type="entry name" value="Pili subunits"/>
    <property type="match status" value="1"/>
</dbReference>
<keyword evidence="1" id="KW-1133">Transmembrane helix</keyword>
<feature type="transmembrane region" description="Helical" evidence="1">
    <location>
        <begin position="20"/>
        <end position="38"/>
    </location>
</feature>
<dbReference type="EMBL" id="LCKQ01000003">
    <property type="protein sequence ID" value="KKU04154.1"/>
    <property type="molecule type" value="Genomic_DNA"/>
</dbReference>
<dbReference type="Gene3D" id="3.30.700.10">
    <property type="entry name" value="Glycoprotein, Type 4 Pilin"/>
    <property type="match status" value="1"/>
</dbReference>
<gene>
    <name evidence="2" type="ORF">UX03_C0003G0041</name>
</gene>
<comment type="caution">
    <text evidence="2">The sequence shown here is derived from an EMBL/GenBank/DDBJ whole genome shotgun (WGS) entry which is preliminary data.</text>
</comment>
<proteinExistence type="predicted"/>
<dbReference type="Proteomes" id="UP000034086">
    <property type="component" value="Unassembled WGS sequence"/>
</dbReference>
<organism evidence="2 3">
    <name type="scientific">Candidatus Woesebacteria bacterium GW2011_GWE1_45_18</name>
    <dbReference type="NCBI Taxonomy" id="1618598"/>
    <lineage>
        <taxon>Bacteria</taxon>
        <taxon>Candidatus Woeseibacteriota</taxon>
    </lineage>
</organism>
<evidence type="ECO:0000313" key="2">
    <source>
        <dbReference type="EMBL" id="KKU04154.1"/>
    </source>
</evidence>